<evidence type="ECO:0000313" key="2">
    <source>
        <dbReference type="EMBL" id="EZQ01570.1"/>
    </source>
</evidence>
<reference evidence="2 3" key="1">
    <citation type="submission" date="2014-03" db="EMBL/GenBank/DDBJ databases">
        <title>Draft genome sequence of the novel thermoacidophilic archaea Acidianus copahuensis ALE1 strain, isolated from Copahue volcanic area in Neuquen Argentina.</title>
        <authorList>
            <person name="Urbieta M.S."/>
            <person name="Rascovan N."/>
            <person name="Castro C."/>
            <person name="Revale S."/>
            <person name="Giaveno M.A."/>
            <person name="Vazquez M.P."/>
            <person name="Donati E.R."/>
        </authorList>
    </citation>
    <scope>NUCLEOTIDE SEQUENCE [LARGE SCALE GENOMIC DNA]</scope>
    <source>
        <strain evidence="2 3">ALE1</strain>
    </source>
</reference>
<name>A0A031LJA3_9CREN</name>
<comment type="caution">
    <text evidence="2">The sequence shown here is derived from an EMBL/GenBank/DDBJ whole genome shotgun (WGS) entry which is preliminary data.</text>
</comment>
<accession>A0A031LJA3</accession>
<dbReference type="STRING" id="1160895.CM19_12860"/>
<dbReference type="EMBL" id="JFZT01000067">
    <property type="protein sequence ID" value="EZQ01570.1"/>
    <property type="molecule type" value="Genomic_DNA"/>
</dbReference>
<dbReference type="AlphaFoldDB" id="A0A031LJA3"/>
<keyword evidence="1" id="KW-0472">Membrane</keyword>
<evidence type="ECO:0000256" key="1">
    <source>
        <dbReference type="SAM" id="Phobius"/>
    </source>
</evidence>
<protein>
    <submittedName>
        <fullName evidence="2">Uncharacterized protein</fullName>
    </submittedName>
</protein>
<keyword evidence="1" id="KW-0812">Transmembrane</keyword>
<proteinExistence type="predicted"/>
<feature type="transmembrane region" description="Helical" evidence="1">
    <location>
        <begin position="735"/>
        <end position="754"/>
    </location>
</feature>
<keyword evidence="1" id="KW-1133">Transmembrane helix</keyword>
<evidence type="ECO:0000313" key="3">
    <source>
        <dbReference type="Proteomes" id="UP000024332"/>
    </source>
</evidence>
<organism evidence="2 3">
    <name type="scientific">Candidatus Acidianus copahuensis</name>
    <dbReference type="NCBI Taxonomy" id="1160895"/>
    <lineage>
        <taxon>Archaea</taxon>
        <taxon>Thermoproteota</taxon>
        <taxon>Thermoprotei</taxon>
        <taxon>Sulfolobales</taxon>
        <taxon>Sulfolobaceae</taxon>
        <taxon>Acidianus</taxon>
    </lineage>
</organism>
<keyword evidence="3" id="KW-1185">Reference proteome</keyword>
<sequence length="759" mass="84433">MQIDEIHDKRRTKMKKTLPLLLLAILVLIPALSHSSNVTVANSNFGTIFISPTSSVYSSTYDNVNGFLYAVNGYQVQVINGTNIIGNITLNCGSIFAKADDVNGLVYVVVTTGIDNYGIIVIQGEKVISMFNTLGTIEKYNWILAVNQENGFAYFYTSNTTGKFLFIFNGDFPIYSIKFNVSGTPLGILPYNSSKIPFVLFSNYSQGEYTYFLFNPSSNLTEVVTTSNETGTADTFQIPYSTVQPIKVNGSWYLLSVENDGNFSLFNTGISSAQYLTGAYDPFGNFTLLGSSYGEITILKNNSIIDTLLLPQNRGNPIYSMSINLNDNLIYFPEGECIYYSHVPVLVKVTSSYPVVFSNSSLLISEGYYGNSTLVVFPGYYYISPIIEYQPTEKISLLAWDINGIENITSNYIQIEGNTTIVGLFQKLYKIMIYDNLSFSESFVERGLINLYAQSNITIGNVSYIFENWSASGNASILDASSSSTKAFIYGPSSIIANYVPYDKVLVYDNLTYETLFVPNNSVIDVISKSEVNASQVINYFHNWTVTGGIDVVKVNSTEISVKVLGPSSIIANYVPYDKVLVYDNLTYETLFVPNNSVIDIAEVNSTSINALYVFKDWSIIGNIRLLNTTNSYSYFLIQGPGYIDSTYVTYYKVIINVQGNNTVKFLKSGEYVISAPSLGFKEWNFSGDVRVENPSVYLTVLQVKGAGRVMAEYLNISTQTTRLPNIPSSSYEPYIFVIIALIILILGILFYIIRRKSN</sequence>
<dbReference type="Proteomes" id="UP000024332">
    <property type="component" value="Unassembled WGS sequence"/>
</dbReference>
<gene>
    <name evidence="2" type="ORF">CM19_12860</name>
</gene>